<keyword evidence="3" id="KW-0134">Cell wall</keyword>
<dbReference type="GO" id="GO:0071555">
    <property type="term" value="P:cell wall organization"/>
    <property type="evidence" value="ECO:0007669"/>
    <property type="project" value="UniProtKB-KW"/>
</dbReference>
<dbReference type="SMART" id="SM00710">
    <property type="entry name" value="PbH1"/>
    <property type="match status" value="5"/>
</dbReference>
<dbReference type="AlphaFoldDB" id="A0A6A4P9G1"/>
<evidence type="ECO:0000256" key="3">
    <source>
        <dbReference type="ARBA" id="ARBA00022512"/>
    </source>
</evidence>
<evidence type="ECO:0000256" key="7">
    <source>
        <dbReference type="ARBA" id="ARBA00023316"/>
    </source>
</evidence>
<evidence type="ECO:0000256" key="1">
    <source>
        <dbReference type="ARBA" id="ARBA00004191"/>
    </source>
</evidence>
<evidence type="ECO:0000256" key="2">
    <source>
        <dbReference type="ARBA" id="ARBA00008834"/>
    </source>
</evidence>
<protein>
    <submittedName>
        <fullName evidence="9">Putative polygalacturonase</fullName>
    </submittedName>
</protein>
<evidence type="ECO:0000313" key="10">
    <source>
        <dbReference type="Proteomes" id="UP000447434"/>
    </source>
</evidence>
<dbReference type="SUPFAM" id="SSF51126">
    <property type="entry name" value="Pectin lyase-like"/>
    <property type="match status" value="1"/>
</dbReference>
<proteinExistence type="inferred from homology"/>
<evidence type="ECO:0000256" key="8">
    <source>
        <dbReference type="RuleBase" id="RU361169"/>
    </source>
</evidence>
<dbReference type="PANTHER" id="PTHR31375">
    <property type="match status" value="1"/>
</dbReference>
<dbReference type="InterPro" id="IPR012334">
    <property type="entry name" value="Pectin_lyas_fold"/>
</dbReference>
<evidence type="ECO:0000256" key="5">
    <source>
        <dbReference type="ARBA" id="ARBA00022801"/>
    </source>
</evidence>
<keyword evidence="5 8" id="KW-0378">Hydrolase</keyword>
<dbReference type="OrthoDB" id="187139at2759"/>
<gene>
    <name evidence="9" type="ORF">Lalb_Chr17g0339721</name>
</gene>
<comment type="subcellular location">
    <subcellularLocation>
        <location evidence="1">Secreted</location>
        <location evidence="1">Cell wall</location>
    </subcellularLocation>
</comment>
<comment type="similarity">
    <text evidence="2 8">Belongs to the glycosyl hydrolase 28 family.</text>
</comment>
<dbReference type="GO" id="GO:0005975">
    <property type="term" value="P:carbohydrate metabolic process"/>
    <property type="evidence" value="ECO:0007669"/>
    <property type="project" value="InterPro"/>
</dbReference>
<sequence length="392" mass="43111">MARWIILICLLVSIVEARRHRNQFNVRNYKPIANGKNDDTRAFLSAWGDACKSRGRASVVVPEGQYLLNPIVFSGPCRALVTFELKGTLIAPANNPSPSNTTWLNFRYLNQLTVNGGGLLDGQGPLAWGLKGGNPLLISLGFAFINNSNINNIRSSNSQNAHISMFQCANITFSNLNITAPGHSPNTDGIKMAQSEGININHVHISTGDDCVAMLSGTKNVNISNVYCGPGHGISVGSFGHNSDEFDIEEIFVKNCTFKDTTNGLRIKTWASPLNHPLKASNIVYEDITMIDVFHPINIDQEYCPRRNCGIKVPSRVQISDVKYRNIHGTCKGDVAVTFKCSASNPCQNISTENIDLRRKGNHHHHRQKPLRNFCSNVHGVSHGKQKPQACV</sequence>
<dbReference type="Gene3D" id="2.160.20.10">
    <property type="entry name" value="Single-stranded right-handed beta-helix, Pectin lyase-like"/>
    <property type="match status" value="1"/>
</dbReference>
<evidence type="ECO:0000256" key="6">
    <source>
        <dbReference type="ARBA" id="ARBA00023295"/>
    </source>
</evidence>
<keyword evidence="4" id="KW-0964">Secreted</keyword>
<organism evidence="9 10">
    <name type="scientific">Lupinus albus</name>
    <name type="common">White lupine</name>
    <name type="synonym">Lupinus termis</name>
    <dbReference type="NCBI Taxonomy" id="3870"/>
    <lineage>
        <taxon>Eukaryota</taxon>
        <taxon>Viridiplantae</taxon>
        <taxon>Streptophyta</taxon>
        <taxon>Embryophyta</taxon>
        <taxon>Tracheophyta</taxon>
        <taxon>Spermatophyta</taxon>
        <taxon>Magnoliopsida</taxon>
        <taxon>eudicotyledons</taxon>
        <taxon>Gunneridae</taxon>
        <taxon>Pentapetalae</taxon>
        <taxon>rosids</taxon>
        <taxon>fabids</taxon>
        <taxon>Fabales</taxon>
        <taxon>Fabaceae</taxon>
        <taxon>Papilionoideae</taxon>
        <taxon>50 kb inversion clade</taxon>
        <taxon>genistoids sensu lato</taxon>
        <taxon>core genistoids</taxon>
        <taxon>Genisteae</taxon>
        <taxon>Lupinus</taxon>
    </lineage>
</organism>
<dbReference type="InterPro" id="IPR011050">
    <property type="entry name" value="Pectin_lyase_fold/virulence"/>
</dbReference>
<keyword evidence="10" id="KW-1185">Reference proteome</keyword>
<reference evidence="10" key="1">
    <citation type="journal article" date="2020" name="Nat. Commun.">
        <title>Genome sequence of the cluster root forming white lupin.</title>
        <authorList>
            <person name="Hufnagel B."/>
            <person name="Marques A."/>
            <person name="Soriano A."/>
            <person name="Marques L."/>
            <person name="Divol F."/>
            <person name="Doumas P."/>
            <person name="Sallet E."/>
            <person name="Mancinotti D."/>
            <person name="Carrere S."/>
            <person name="Marande W."/>
            <person name="Arribat S."/>
            <person name="Keller J."/>
            <person name="Huneau C."/>
            <person name="Blein T."/>
            <person name="Aime D."/>
            <person name="Laguerre M."/>
            <person name="Taylor J."/>
            <person name="Schubert V."/>
            <person name="Nelson M."/>
            <person name="Geu-Flores F."/>
            <person name="Crespi M."/>
            <person name="Gallardo-Guerrero K."/>
            <person name="Delaux P.-M."/>
            <person name="Salse J."/>
            <person name="Berges H."/>
            <person name="Guyot R."/>
            <person name="Gouzy J."/>
            <person name="Peret B."/>
        </authorList>
    </citation>
    <scope>NUCLEOTIDE SEQUENCE [LARGE SCALE GENOMIC DNA]</scope>
    <source>
        <strain evidence="10">cv. Amiga</strain>
    </source>
</reference>
<dbReference type="GO" id="GO:0004650">
    <property type="term" value="F:polygalacturonase activity"/>
    <property type="evidence" value="ECO:0007669"/>
    <property type="project" value="InterPro"/>
</dbReference>
<evidence type="ECO:0000256" key="4">
    <source>
        <dbReference type="ARBA" id="ARBA00022525"/>
    </source>
</evidence>
<name>A0A6A4P9G1_LUPAL</name>
<dbReference type="EMBL" id="WOCE01000017">
    <property type="protein sequence ID" value="KAE9595527.1"/>
    <property type="molecule type" value="Genomic_DNA"/>
</dbReference>
<keyword evidence="6 8" id="KW-0326">Glycosidase</keyword>
<dbReference type="Proteomes" id="UP000447434">
    <property type="component" value="Chromosome 17"/>
</dbReference>
<dbReference type="PROSITE" id="PS00502">
    <property type="entry name" value="POLYGALACTURONASE"/>
    <property type="match status" value="1"/>
</dbReference>
<dbReference type="InterPro" id="IPR006626">
    <property type="entry name" value="PbH1"/>
</dbReference>
<keyword evidence="7" id="KW-0961">Cell wall biogenesis/degradation</keyword>
<accession>A0A6A4P9G1</accession>
<dbReference type="FunFam" id="2.160.20.10:FF:000004">
    <property type="entry name" value="Pectin lyase-like superfamily protein"/>
    <property type="match status" value="1"/>
</dbReference>
<dbReference type="InterPro" id="IPR000743">
    <property type="entry name" value="Glyco_hydro_28"/>
</dbReference>
<evidence type="ECO:0000313" key="9">
    <source>
        <dbReference type="EMBL" id="KAE9595527.1"/>
    </source>
</evidence>
<comment type="caution">
    <text evidence="9">The sequence shown here is derived from an EMBL/GenBank/DDBJ whole genome shotgun (WGS) entry which is preliminary data.</text>
</comment>
<dbReference type="Pfam" id="PF00295">
    <property type="entry name" value="Glyco_hydro_28"/>
    <property type="match status" value="1"/>
</dbReference>